<dbReference type="PANTHER" id="PTHR11659:SF0">
    <property type="entry name" value="GLUTAMYL-TRNA(GLN) AMIDOTRANSFERASE SUBUNIT B, MITOCHONDRIAL"/>
    <property type="match status" value="1"/>
</dbReference>
<evidence type="ECO:0000256" key="4">
    <source>
        <dbReference type="ARBA" id="ARBA00022598"/>
    </source>
</evidence>
<dbReference type="InterPro" id="IPR014746">
    <property type="entry name" value="Gln_synth/guanido_kin_cat_dom"/>
</dbReference>
<dbReference type="InterPro" id="IPR017958">
    <property type="entry name" value="Gln-tRNA_amidoTrfase_suB_CS"/>
</dbReference>
<dbReference type="NCBIfam" id="NF004012">
    <property type="entry name" value="PRK05477.1-2"/>
    <property type="match status" value="1"/>
</dbReference>
<dbReference type="SMART" id="SM00845">
    <property type="entry name" value="GatB_Yqey"/>
    <property type="match status" value="1"/>
</dbReference>
<comment type="catalytic activity">
    <reaction evidence="9 11">
        <text>L-aspartyl-tRNA(Asn) + L-glutamine + ATP + H2O = L-asparaginyl-tRNA(Asn) + L-glutamate + ADP + phosphate + 2 H(+)</text>
        <dbReference type="Rhea" id="RHEA:14513"/>
        <dbReference type="Rhea" id="RHEA-COMP:9674"/>
        <dbReference type="Rhea" id="RHEA-COMP:9677"/>
        <dbReference type="ChEBI" id="CHEBI:15377"/>
        <dbReference type="ChEBI" id="CHEBI:15378"/>
        <dbReference type="ChEBI" id="CHEBI:29985"/>
        <dbReference type="ChEBI" id="CHEBI:30616"/>
        <dbReference type="ChEBI" id="CHEBI:43474"/>
        <dbReference type="ChEBI" id="CHEBI:58359"/>
        <dbReference type="ChEBI" id="CHEBI:78515"/>
        <dbReference type="ChEBI" id="CHEBI:78516"/>
        <dbReference type="ChEBI" id="CHEBI:456216"/>
    </reaction>
</comment>
<organism evidence="13 14">
    <name type="scientific">Maridesulfovibrio ferrireducens</name>
    <dbReference type="NCBI Taxonomy" id="246191"/>
    <lineage>
        <taxon>Bacteria</taxon>
        <taxon>Pseudomonadati</taxon>
        <taxon>Thermodesulfobacteriota</taxon>
        <taxon>Desulfovibrionia</taxon>
        <taxon>Desulfovibrionales</taxon>
        <taxon>Desulfovibrionaceae</taxon>
        <taxon>Maridesulfovibrio</taxon>
    </lineage>
</organism>
<dbReference type="GO" id="GO:0050566">
    <property type="term" value="F:asparaginyl-tRNA synthase (glutamine-hydrolyzing) activity"/>
    <property type="evidence" value="ECO:0007669"/>
    <property type="project" value="RHEA"/>
</dbReference>
<dbReference type="PROSITE" id="PS01234">
    <property type="entry name" value="GATB"/>
    <property type="match status" value="1"/>
</dbReference>
<evidence type="ECO:0000256" key="3">
    <source>
        <dbReference type="ARBA" id="ARBA00016923"/>
    </source>
</evidence>
<gene>
    <name evidence="11" type="primary">gatB</name>
    <name evidence="13" type="ORF">SAMN05660337_2787</name>
</gene>
<dbReference type="InterPro" id="IPR042114">
    <property type="entry name" value="GatB_C_1"/>
</dbReference>
<evidence type="ECO:0000256" key="1">
    <source>
        <dbReference type="ARBA" id="ARBA00005306"/>
    </source>
</evidence>
<evidence type="ECO:0000256" key="11">
    <source>
        <dbReference type="HAMAP-Rule" id="MF_00121"/>
    </source>
</evidence>
<evidence type="ECO:0000313" key="13">
    <source>
        <dbReference type="EMBL" id="SDL36704.1"/>
    </source>
</evidence>
<name>A0A1G9JHT5_9BACT</name>
<dbReference type="GO" id="GO:0016740">
    <property type="term" value="F:transferase activity"/>
    <property type="evidence" value="ECO:0007669"/>
    <property type="project" value="UniProtKB-KW"/>
</dbReference>
<dbReference type="GO" id="GO:0070681">
    <property type="term" value="P:glutaminyl-tRNAGln biosynthesis via transamidation"/>
    <property type="evidence" value="ECO:0007669"/>
    <property type="project" value="TreeGrafter"/>
</dbReference>
<dbReference type="InterPro" id="IPR023168">
    <property type="entry name" value="GatB_Yqey_C_2"/>
</dbReference>
<comment type="catalytic activity">
    <reaction evidence="10 11">
        <text>L-glutamyl-tRNA(Gln) + L-glutamine + ATP + H2O = L-glutaminyl-tRNA(Gln) + L-glutamate + ADP + phosphate + H(+)</text>
        <dbReference type="Rhea" id="RHEA:17521"/>
        <dbReference type="Rhea" id="RHEA-COMP:9681"/>
        <dbReference type="Rhea" id="RHEA-COMP:9684"/>
        <dbReference type="ChEBI" id="CHEBI:15377"/>
        <dbReference type="ChEBI" id="CHEBI:15378"/>
        <dbReference type="ChEBI" id="CHEBI:29985"/>
        <dbReference type="ChEBI" id="CHEBI:30616"/>
        <dbReference type="ChEBI" id="CHEBI:43474"/>
        <dbReference type="ChEBI" id="CHEBI:58359"/>
        <dbReference type="ChEBI" id="CHEBI:78520"/>
        <dbReference type="ChEBI" id="CHEBI:78521"/>
        <dbReference type="ChEBI" id="CHEBI:456216"/>
    </reaction>
</comment>
<dbReference type="EMBL" id="FNGA01000004">
    <property type="protein sequence ID" value="SDL36704.1"/>
    <property type="molecule type" value="Genomic_DNA"/>
</dbReference>
<dbReference type="EC" id="6.3.5.-" evidence="11"/>
<keyword evidence="4 11" id="KW-0436">Ligase</keyword>
<dbReference type="GO" id="GO:0005524">
    <property type="term" value="F:ATP binding"/>
    <property type="evidence" value="ECO:0007669"/>
    <property type="project" value="UniProtKB-KW"/>
</dbReference>
<sequence length="481" mass="54113">MVQFETVIGLEVHAQLKTKTKIFCGCSTEFGKEPNENVCEVCSGMPGVLPVLNEKVMEYAAKMGLATNCTVNQKSIFARKNYFYPDLPKGYQISQFELPICEHGHLDIAYEDKSGEPCKKRIGLTRIHMEEDAGKNIHSAAENASFVDLNRTGVPLIEIVSEPDMRNAEEAVAYLKSLRSILLYLDICDGNLEEGSFRCDVNISVRPFGQEEFGTRAELKNINSFRNVHKAIYYEVARQIDLIEDGEKIIQETRLYDADKGTTHSMRGKADAHDYRYFPDPDLVPLVIADEWLAEWQASLPELPAERKARFESDFKVSEQDADLLTSEKDVADYFEAVLDSYNEPLKVVNWIKGEFLRELNQSGCSVSECKFTPEMMAKLVELVDKEVISIKIGKDIFNEIFTEGLDPVKFVKDKGLEQNSDSSSLEAAVDKVLADNPNEVEAYKGGKKKLVSFFMGQVMKETKGQANPGIVSKMIQQKLS</sequence>
<comment type="function">
    <text evidence="8 11">Allows the formation of correctly charged Asn-tRNA(Asn) or Gln-tRNA(Gln) through the transamidation of misacylated Asp-tRNA(Asn) or Glu-tRNA(Gln) in organisms which lack either or both of asparaginyl-tRNA or glutaminyl-tRNA synthetases. The reaction takes place in the presence of glutamine and ATP through an activated phospho-Asp-tRNA(Asn) or phospho-Glu-tRNA(Gln).</text>
</comment>
<keyword evidence="13" id="KW-0808">Transferase</keyword>
<dbReference type="InterPro" id="IPR004413">
    <property type="entry name" value="GatB"/>
</dbReference>
<keyword evidence="7 11" id="KW-0648">Protein biosynthesis</keyword>
<comment type="similarity">
    <text evidence="1 11">Belongs to the GatB/GatE family. GatB subfamily.</text>
</comment>
<keyword evidence="14" id="KW-1185">Reference proteome</keyword>
<accession>A0A1G9JHT5</accession>
<dbReference type="InterPro" id="IPR017959">
    <property type="entry name" value="Asn/Gln-tRNA_amidoTrfase_suB/E"/>
</dbReference>
<keyword evidence="5 11" id="KW-0547">Nucleotide-binding</keyword>
<dbReference type="Gene3D" id="1.10.150.380">
    <property type="entry name" value="GatB domain, N-terminal subdomain"/>
    <property type="match status" value="1"/>
</dbReference>
<dbReference type="SUPFAM" id="SSF89095">
    <property type="entry name" value="GatB/YqeY motif"/>
    <property type="match status" value="1"/>
</dbReference>
<evidence type="ECO:0000256" key="8">
    <source>
        <dbReference type="ARBA" id="ARBA00024799"/>
    </source>
</evidence>
<dbReference type="InterPro" id="IPR003789">
    <property type="entry name" value="Asn/Gln_tRNA_amidoTrase-B-like"/>
</dbReference>
<dbReference type="HAMAP" id="MF_00121">
    <property type="entry name" value="GatB"/>
    <property type="match status" value="1"/>
</dbReference>
<dbReference type="GO" id="GO:0006412">
    <property type="term" value="P:translation"/>
    <property type="evidence" value="ECO:0007669"/>
    <property type="project" value="UniProtKB-UniRule"/>
</dbReference>
<dbReference type="InterPro" id="IPR006075">
    <property type="entry name" value="Asn/Gln-tRNA_Trfase_suB/E_cat"/>
</dbReference>
<dbReference type="OrthoDB" id="9804078at2"/>
<comment type="subunit">
    <text evidence="2 11">Heterotrimer of A, B and C subunits.</text>
</comment>
<protein>
    <recommendedName>
        <fullName evidence="3 11">Aspartyl/glutamyl-tRNA(Asn/Gln) amidotransferase subunit B</fullName>
        <shortName evidence="11">Asp/Glu-ADT subunit B</shortName>
        <ecNumber evidence="11">6.3.5.-</ecNumber>
    </recommendedName>
</protein>
<evidence type="ECO:0000256" key="6">
    <source>
        <dbReference type="ARBA" id="ARBA00022840"/>
    </source>
</evidence>
<dbReference type="NCBIfam" id="TIGR00133">
    <property type="entry name" value="gatB"/>
    <property type="match status" value="1"/>
</dbReference>
<evidence type="ECO:0000256" key="10">
    <source>
        <dbReference type="ARBA" id="ARBA00047913"/>
    </source>
</evidence>
<evidence type="ECO:0000256" key="9">
    <source>
        <dbReference type="ARBA" id="ARBA00047380"/>
    </source>
</evidence>
<keyword evidence="6 11" id="KW-0067">ATP-binding</keyword>
<evidence type="ECO:0000259" key="12">
    <source>
        <dbReference type="SMART" id="SM00845"/>
    </source>
</evidence>
<feature type="domain" description="Asn/Gln amidotransferase" evidence="12">
    <location>
        <begin position="333"/>
        <end position="480"/>
    </location>
</feature>
<dbReference type="SUPFAM" id="SSF55931">
    <property type="entry name" value="Glutamine synthetase/guanido kinase"/>
    <property type="match status" value="1"/>
</dbReference>
<dbReference type="GO" id="GO:0050567">
    <property type="term" value="F:glutaminyl-tRNA synthase (glutamine-hydrolyzing) activity"/>
    <property type="evidence" value="ECO:0007669"/>
    <property type="project" value="UniProtKB-UniRule"/>
</dbReference>
<evidence type="ECO:0000256" key="5">
    <source>
        <dbReference type="ARBA" id="ARBA00022741"/>
    </source>
</evidence>
<proteinExistence type="inferred from homology"/>
<dbReference type="NCBIfam" id="NF004015">
    <property type="entry name" value="PRK05477.1-5"/>
    <property type="match status" value="1"/>
</dbReference>
<dbReference type="PANTHER" id="PTHR11659">
    <property type="entry name" value="GLUTAMYL-TRNA GLN AMIDOTRANSFERASE SUBUNIT B MITOCHONDRIAL AND PROKARYOTIC PET112-RELATED"/>
    <property type="match status" value="1"/>
</dbReference>
<dbReference type="Pfam" id="PF02934">
    <property type="entry name" value="GatB_N"/>
    <property type="match status" value="1"/>
</dbReference>
<dbReference type="Proteomes" id="UP000199053">
    <property type="component" value="Unassembled WGS sequence"/>
</dbReference>
<dbReference type="Gene3D" id="1.10.10.410">
    <property type="match status" value="1"/>
</dbReference>
<evidence type="ECO:0000256" key="2">
    <source>
        <dbReference type="ARBA" id="ARBA00011123"/>
    </source>
</evidence>
<dbReference type="Pfam" id="PF02637">
    <property type="entry name" value="GatB_Yqey"/>
    <property type="match status" value="1"/>
</dbReference>
<dbReference type="NCBIfam" id="NF004014">
    <property type="entry name" value="PRK05477.1-4"/>
    <property type="match status" value="1"/>
</dbReference>
<reference evidence="14" key="1">
    <citation type="submission" date="2016-10" db="EMBL/GenBank/DDBJ databases">
        <authorList>
            <person name="Varghese N."/>
            <person name="Submissions S."/>
        </authorList>
    </citation>
    <scope>NUCLEOTIDE SEQUENCE [LARGE SCALE GENOMIC DNA]</scope>
    <source>
        <strain evidence="14">DSM 16995</strain>
    </source>
</reference>
<evidence type="ECO:0000256" key="7">
    <source>
        <dbReference type="ARBA" id="ARBA00022917"/>
    </source>
</evidence>
<dbReference type="RefSeq" id="WP_092162149.1">
    <property type="nucleotide sequence ID" value="NZ_FNGA01000004.1"/>
</dbReference>
<dbReference type="InterPro" id="IPR018027">
    <property type="entry name" value="Asn/Gln_amidotransferase"/>
</dbReference>
<evidence type="ECO:0000313" key="14">
    <source>
        <dbReference type="Proteomes" id="UP000199053"/>
    </source>
</evidence>
<dbReference type="FunFam" id="1.10.10.410:FF:000001">
    <property type="entry name" value="Aspartyl/glutamyl-tRNA(Asn/Gln) amidotransferase subunit B"/>
    <property type="match status" value="1"/>
</dbReference>
<dbReference type="STRING" id="246191.SAMN05660337_2787"/>
<dbReference type="AlphaFoldDB" id="A0A1G9JHT5"/>